<dbReference type="InterPro" id="IPR021833">
    <property type="entry name" value="DUF3425"/>
</dbReference>
<dbReference type="PANTHER" id="PTHR38116">
    <property type="entry name" value="CHROMOSOME 7, WHOLE GENOME SHOTGUN SEQUENCE"/>
    <property type="match status" value="1"/>
</dbReference>
<feature type="compositionally biased region" description="Polar residues" evidence="2">
    <location>
        <begin position="122"/>
        <end position="131"/>
    </location>
</feature>
<evidence type="ECO:0000259" key="3">
    <source>
        <dbReference type="PROSITE" id="PS50217"/>
    </source>
</evidence>
<sequence length="348" mass="40305">MSTSSTGRVSVTDLPNDQRERKRLQNRVAQRKYREKQRQKLIELQEKADQLPQPEATFNAPPTNESNLIFSPDYLLSTPITNNNVSSSDRIMELEQKLAEAEKRCNEMRESLKRYMVPQLPHQPNQIQPSESDSSSDFQYLQSSSSSSPLHQMTEYMAAGDMVVRKVHCVRAAKEAATWSFPDENNILLEKVNLIRAMFYNGEMLNILHNGFAKEHILNDDSQSPFCSVEINIPPNLLDNLPPNLRPTHLQMVTPHHPYIDLLPWPAFRDRLLSVANLIDEDVLCADMHDNGEGFVVWGSSPNDEWSWEISEYFAKKYWFLMDYNMLRSTNWWRSQRGQPPLRIKLNA</sequence>
<dbReference type="InterPro" id="IPR046347">
    <property type="entry name" value="bZIP_sf"/>
</dbReference>
<evidence type="ECO:0000313" key="4">
    <source>
        <dbReference type="EMBL" id="PRP82715.1"/>
    </source>
</evidence>
<dbReference type="Pfam" id="PF07716">
    <property type="entry name" value="bZIP_2"/>
    <property type="match status" value="1"/>
</dbReference>
<feature type="compositionally biased region" description="Low complexity" evidence="2">
    <location>
        <begin position="132"/>
        <end position="146"/>
    </location>
</feature>
<dbReference type="PROSITE" id="PS00036">
    <property type="entry name" value="BZIP_BASIC"/>
    <property type="match status" value="1"/>
</dbReference>
<keyword evidence="5" id="KW-1185">Reference proteome</keyword>
<organism evidence="4 5">
    <name type="scientific">Planoprotostelium fungivorum</name>
    <dbReference type="NCBI Taxonomy" id="1890364"/>
    <lineage>
        <taxon>Eukaryota</taxon>
        <taxon>Amoebozoa</taxon>
        <taxon>Evosea</taxon>
        <taxon>Variosea</taxon>
        <taxon>Cavosteliida</taxon>
        <taxon>Cavosteliaceae</taxon>
        <taxon>Planoprotostelium</taxon>
    </lineage>
</organism>
<protein>
    <recommendedName>
        <fullName evidence="3">BZIP domain-containing protein</fullName>
    </recommendedName>
</protein>
<feature type="domain" description="BZIP" evidence="3">
    <location>
        <begin position="16"/>
        <end position="51"/>
    </location>
</feature>
<feature type="region of interest" description="Disordered" evidence="2">
    <location>
        <begin position="122"/>
        <end position="146"/>
    </location>
</feature>
<dbReference type="AlphaFoldDB" id="A0A2P6NFL2"/>
<reference evidence="4 5" key="1">
    <citation type="journal article" date="2018" name="Genome Biol. Evol.">
        <title>Multiple Roots of Fruiting Body Formation in Amoebozoa.</title>
        <authorList>
            <person name="Hillmann F."/>
            <person name="Forbes G."/>
            <person name="Novohradska S."/>
            <person name="Ferling I."/>
            <person name="Riege K."/>
            <person name="Groth M."/>
            <person name="Westermann M."/>
            <person name="Marz M."/>
            <person name="Spaller T."/>
            <person name="Winckler T."/>
            <person name="Schaap P."/>
            <person name="Glockner G."/>
        </authorList>
    </citation>
    <scope>NUCLEOTIDE SEQUENCE [LARGE SCALE GENOMIC DNA]</scope>
    <source>
        <strain evidence="4 5">Jena</strain>
    </source>
</reference>
<feature type="coiled-coil region" evidence="1">
    <location>
        <begin position="84"/>
        <end position="111"/>
    </location>
</feature>
<dbReference type="SUPFAM" id="SSF57959">
    <property type="entry name" value="Leucine zipper domain"/>
    <property type="match status" value="1"/>
</dbReference>
<dbReference type="CDD" id="cd14688">
    <property type="entry name" value="bZIP_YAP"/>
    <property type="match status" value="1"/>
</dbReference>
<name>A0A2P6NFL2_9EUKA</name>
<evidence type="ECO:0000256" key="1">
    <source>
        <dbReference type="SAM" id="Coils"/>
    </source>
</evidence>
<comment type="caution">
    <text evidence="4">The sequence shown here is derived from an EMBL/GenBank/DDBJ whole genome shotgun (WGS) entry which is preliminary data.</text>
</comment>
<dbReference type="PANTHER" id="PTHR38116:SF9">
    <property type="entry name" value="BZIP DOMAIN-CONTAINING PROTEIN"/>
    <property type="match status" value="1"/>
</dbReference>
<feature type="region of interest" description="Disordered" evidence="2">
    <location>
        <begin position="1"/>
        <end position="37"/>
    </location>
</feature>
<dbReference type="EMBL" id="MDYQ01000097">
    <property type="protein sequence ID" value="PRP82715.1"/>
    <property type="molecule type" value="Genomic_DNA"/>
</dbReference>
<feature type="compositionally biased region" description="Polar residues" evidence="2">
    <location>
        <begin position="1"/>
        <end position="15"/>
    </location>
</feature>
<dbReference type="GO" id="GO:0003700">
    <property type="term" value="F:DNA-binding transcription factor activity"/>
    <property type="evidence" value="ECO:0007669"/>
    <property type="project" value="InterPro"/>
</dbReference>
<feature type="compositionally biased region" description="Basic residues" evidence="2">
    <location>
        <begin position="21"/>
        <end position="35"/>
    </location>
</feature>
<keyword evidence="1" id="KW-0175">Coiled coil</keyword>
<dbReference type="Gene3D" id="1.20.5.170">
    <property type="match status" value="1"/>
</dbReference>
<dbReference type="InParanoid" id="A0A2P6NFL2"/>
<dbReference type="Pfam" id="PF11905">
    <property type="entry name" value="DUF3425"/>
    <property type="match status" value="1"/>
</dbReference>
<dbReference type="InterPro" id="IPR004827">
    <property type="entry name" value="bZIP"/>
</dbReference>
<proteinExistence type="predicted"/>
<dbReference type="OrthoDB" id="5973539at2759"/>
<evidence type="ECO:0000256" key="2">
    <source>
        <dbReference type="SAM" id="MobiDB-lite"/>
    </source>
</evidence>
<dbReference type="Proteomes" id="UP000241769">
    <property type="component" value="Unassembled WGS sequence"/>
</dbReference>
<accession>A0A2P6NFL2</accession>
<dbReference type="PROSITE" id="PS50217">
    <property type="entry name" value="BZIP"/>
    <property type="match status" value="1"/>
</dbReference>
<evidence type="ECO:0000313" key="5">
    <source>
        <dbReference type="Proteomes" id="UP000241769"/>
    </source>
</evidence>
<gene>
    <name evidence="4" type="ORF">PROFUN_09977</name>
</gene>